<dbReference type="Pfam" id="PF12804">
    <property type="entry name" value="NTP_transf_3"/>
    <property type="match status" value="1"/>
</dbReference>
<evidence type="ECO:0000256" key="5">
    <source>
        <dbReference type="ARBA" id="ARBA00022842"/>
    </source>
</evidence>
<gene>
    <name evidence="9" type="ORF">METZ01_LOCUS494088</name>
</gene>
<dbReference type="GO" id="GO:0005525">
    <property type="term" value="F:GTP binding"/>
    <property type="evidence" value="ECO:0007669"/>
    <property type="project" value="UniProtKB-KW"/>
</dbReference>
<evidence type="ECO:0000256" key="3">
    <source>
        <dbReference type="ARBA" id="ARBA00022723"/>
    </source>
</evidence>
<proteinExistence type="predicted"/>
<keyword evidence="3" id="KW-0479">Metal-binding</keyword>
<evidence type="ECO:0000256" key="7">
    <source>
        <dbReference type="ARBA" id="ARBA00023150"/>
    </source>
</evidence>
<dbReference type="InterPro" id="IPR013482">
    <property type="entry name" value="Molybde_CF_guanTrfase"/>
</dbReference>
<keyword evidence="6" id="KW-0342">GTP-binding</keyword>
<dbReference type="SUPFAM" id="SSF53448">
    <property type="entry name" value="Nucleotide-diphospho-sugar transferases"/>
    <property type="match status" value="1"/>
</dbReference>
<feature type="domain" description="MobA-like NTP transferase" evidence="8">
    <location>
        <begin position="3"/>
        <end position="86"/>
    </location>
</feature>
<reference evidence="9" key="1">
    <citation type="submission" date="2018-05" db="EMBL/GenBank/DDBJ databases">
        <authorList>
            <person name="Lanie J.A."/>
            <person name="Ng W.-L."/>
            <person name="Kazmierczak K.M."/>
            <person name="Andrzejewski T.M."/>
            <person name="Davidsen T.M."/>
            <person name="Wayne K.J."/>
            <person name="Tettelin H."/>
            <person name="Glass J.I."/>
            <person name="Rusch D."/>
            <person name="Podicherti R."/>
            <person name="Tsui H.-C.T."/>
            <person name="Winkler M.E."/>
        </authorList>
    </citation>
    <scope>NUCLEOTIDE SEQUENCE</scope>
</reference>
<evidence type="ECO:0000256" key="2">
    <source>
        <dbReference type="ARBA" id="ARBA00022679"/>
    </source>
</evidence>
<dbReference type="GO" id="GO:0006777">
    <property type="term" value="P:Mo-molybdopterin cofactor biosynthetic process"/>
    <property type="evidence" value="ECO:0007669"/>
    <property type="project" value="UniProtKB-KW"/>
</dbReference>
<dbReference type="GO" id="GO:0046872">
    <property type="term" value="F:metal ion binding"/>
    <property type="evidence" value="ECO:0007669"/>
    <property type="project" value="UniProtKB-KW"/>
</dbReference>
<accession>A0A383DA61</accession>
<keyword evidence="7" id="KW-0501">Molybdenum cofactor biosynthesis</keyword>
<dbReference type="AlphaFoldDB" id="A0A383DA61"/>
<evidence type="ECO:0000256" key="6">
    <source>
        <dbReference type="ARBA" id="ARBA00023134"/>
    </source>
</evidence>
<evidence type="ECO:0000256" key="4">
    <source>
        <dbReference type="ARBA" id="ARBA00022741"/>
    </source>
</evidence>
<dbReference type="CDD" id="cd02503">
    <property type="entry name" value="MobA"/>
    <property type="match status" value="1"/>
</dbReference>
<protein>
    <recommendedName>
        <fullName evidence="8">MobA-like NTP transferase domain-containing protein</fullName>
    </recommendedName>
</protein>
<dbReference type="PANTHER" id="PTHR19136">
    <property type="entry name" value="MOLYBDENUM COFACTOR GUANYLYLTRANSFERASE"/>
    <property type="match status" value="1"/>
</dbReference>
<evidence type="ECO:0000313" key="9">
    <source>
        <dbReference type="EMBL" id="SVE41234.1"/>
    </source>
</evidence>
<keyword evidence="2" id="KW-0808">Transferase</keyword>
<keyword evidence="5" id="KW-0460">Magnesium</keyword>
<dbReference type="InterPro" id="IPR029044">
    <property type="entry name" value="Nucleotide-diphossugar_trans"/>
</dbReference>
<dbReference type="InterPro" id="IPR025877">
    <property type="entry name" value="MobA-like_NTP_Trfase"/>
</dbReference>
<organism evidence="9">
    <name type="scientific">marine metagenome</name>
    <dbReference type="NCBI Taxonomy" id="408172"/>
    <lineage>
        <taxon>unclassified sequences</taxon>
        <taxon>metagenomes</taxon>
        <taxon>ecological metagenomes</taxon>
    </lineage>
</organism>
<dbReference type="EMBL" id="UINC01215518">
    <property type="protein sequence ID" value="SVE41234.1"/>
    <property type="molecule type" value="Genomic_DNA"/>
</dbReference>
<dbReference type="GO" id="GO:0016779">
    <property type="term" value="F:nucleotidyltransferase activity"/>
    <property type="evidence" value="ECO:0007669"/>
    <property type="project" value="UniProtKB-ARBA"/>
</dbReference>
<keyword evidence="4" id="KW-0547">Nucleotide-binding</keyword>
<sequence length="121" mass="13982">GFQGPLAGMYTGLKLAKTKYIITMPCDGPFVKKNYFQKMVEIEEGFNINVAYDGDRIQPVYSLINCDLINSLDKFLKTGQRKIDKWYSNCSTNEIDFSDDKKMFININDQNELKKYENIAI</sequence>
<keyword evidence="1" id="KW-0963">Cytoplasm</keyword>
<evidence type="ECO:0000259" key="8">
    <source>
        <dbReference type="Pfam" id="PF12804"/>
    </source>
</evidence>
<feature type="non-terminal residue" evidence="9">
    <location>
        <position position="1"/>
    </location>
</feature>
<evidence type="ECO:0000256" key="1">
    <source>
        <dbReference type="ARBA" id="ARBA00022490"/>
    </source>
</evidence>
<dbReference type="PANTHER" id="PTHR19136:SF81">
    <property type="entry name" value="MOLYBDENUM COFACTOR GUANYLYLTRANSFERASE"/>
    <property type="match status" value="1"/>
</dbReference>
<dbReference type="Gene3D" id="3.90.550.10">
    <property type="entry name" value="Spore Coat Polysaccharide Biosynthesis Protein SpsA, Chain A"/>
    <property type="match status" value="1"/>
</dbReference>
<name>A0A383DA61_9ZZZZ</name>